<proteinExistence type="predicted"/>
<dbReference type="RefSeq" id="WP_264503911.1">
    <property type="nucleotide sequence ID" value="NZ_JAPDFL010000001.1"/>
</dbReference>
<keyword evidence="2" id="KW-0645">Protease</keyword>
<evidence type="ECO:0000313" key="2">
    <source>
        <dbReference type="EMBL" id="MCW1930731.1"/>
    </source>
</evidence>
<evidence type="ECO:0000313" key="3">
    <source>
        <dbReference type="Proteomes" id="UP001208938"/>
    </source>
</evidence>
<organism evidence="2 3">
    <name type="scientific">Pararhodobacter zhoushanensis</name>
    <dbReference type="NCBI Taxonomy" id="2479545"/>
    <lineage>
        <taxon>Bacteria</taxon>
        <taxon>Pseudomonadati</taxon>
        <taxon>Pseudomonadota</taxon>
        <taxon>Alphaproteobacteria</taxon>
        <taxon>Rhodobacterales</taxon>
        <taxon>Paracoccaceae</taxon>
        <taxon>Pararhodobacter</taxon>
    </lineage>
</organism>
<dbReference type="GO" id="GO:0008233">
    <property type="term" value="F:peptidase activity"/>
    <property type="evidence" value="ECO:0007669"/>
    <property type="project" value="UniProtKB-KW"/>
</dbReference>
<accession>A0ABT3GT88</accession>
<dbReference type="Proteomes" id="UP001208938">
    <property type="component" value="Unassembled WGS sequence"/>
</dbReference>
<name>A0ABT3GT88_9RHOB</name>
<keyword evidence="1" id="KW-0732">Signal</keyword>
<keyword evidence="2" id="KW-0378">Hydrolase</keyword>
<evidence type="ECO:0000256" key="1">
    <source>
        <dbReference type="SAM" id="SignalP"/>
    </source>
</evidence>
<keyword evidence="3" id="KW-1185">Reference proteome</keyword>
<dbReference type="EMBL" id="JAPDFL010000001">
    <property type="protein sequence ID" value="MCW1930731.1"/>
    <property type="molecule type" value="Genomic_DNA"/>
</dbReference>
<reference evidence="2 3" key="1">
    <citation type="submission" date="2022-10" db="EMBL/GenBank/DDBJ databases">
        <title>Pararhodobacter sp. nov., isolated from marine algae.</title>
        <authorList>
            <person name="Choi B.J."/>
            <person name="Kim J.M."/>
            <person name="Lee J.K."/>
            <person name="Choi D.G."/>
            <person name="Jeon C.O."/>
        </authorList>
    </citation>
    <scope>NUCLEOTIDE SEQUENCE [LARGE SCALE GENOMIC DNA]</scope>
    <source>
        <strain evidence="2 3">ZQ420</strain>
    </source>
</reference>
<dbReference type="PROSITE" id="PS51257">
    <property type="entry name" value="PROKAR_LIPOPROTEIN"/>
    <property type="match status" value="1"/>
</dbReference>
<feature type="signal peptide" evidence="1">
    <location>
        <begin position="1"/>
        <end position="26"/>
    </location>
</feature>
<gene>
    <name evidence="2" type="ORF">OKW52_00195</name>
</gene>
<sequence>MRPIIALAPLLAPLLALLAACGGSSAPVTELPDGRVIDVAGFESYTTDHNGFSRVRRSYATDADAAVIAGFEDGDPSDPAGYRNLIALNEQLYGGRMNIEVIAEVDTPDGPAQRLLRLTADAAPFTNVENGELIAATGQFFLRGSNFSWVSIDDGPLLSGADQDGLVNMVIDFDTESVNLNLRTGVNDGSDVRMEILVEDMPLNIITGGYGGDITIRVWDPDSPDILDVDGTLLGNLAGSPRYEDDQHDLSTAGLYTAEGTDTDTGREVRVDGVFFGMDPNGIPDH</sequence>
<comment type="caution">
    <text evidence="2">The sequence shown here is derived from an EMBL/GenBank/DDBJ whole genome shotgun (WGS) entry which is preliminary data.</text>
</comment>
<dbReference type="GO" id="GO:0006508">
    <property type="term" value="P:proteolysis"/>
    <property type="evidence" value="ECO:0007669"/>
    <property type="project" value="UniProtKB-KW"/>
</dbReference>
<feature type="chain" id="PRO_5046153909" evidence="1">
    <location>
        <begin position="27"/>
        <end position="286"/>
    </location>
</feature>
<protein>
    <submittedName>
        <fullName evidence="2">Viral aspartic protease</fullName>
    </submittedName>
</protein>